<protein>
    <submittedName>
        <fullName evidence="1">Uncharacterized protein</fullName>
    </submittedName>
</protein>
<gene>
    <name evidence="1" type="ORF">E5336_06870</name>
</gene>
<keyword evidence="2" id="KW-1185">Reference proteome</keyword>
<proteinExistence type="predicted"/>
<dbReference type="Proteomes" id="UP000308836">
    <property type="component" value="Unassembled WGS sequence"/>
</dbReference>
<evidence type="ECO:0000313" key="2">
    <source>
        <dbReference type="Proteomes" id="UP000308836"/>
    </source>
</evidence>
<accession>A0AC61R7D1</accession>
<name>A0AC61R7D1_9FIRM</name>
<reference evidence="1" key="1">
    <citation type="submission" date="2019-04" db="EMBL/GenBank/DDBJ databases">
        <title>Microbes associate with the intestines of laboratory mice.</title>
        <authorList>
            <person name="Navarre W."/>
            <person name="Wong E."/>
            <person name="Huang K."/>
            <person name="Tropini C."/>
            <person name="Ng K."/>
            <person name="Yu B."/>
        </authorList>
    </citation>
    <scope>NUCLEOTIDE SEQUENCE</scope>
    <source>
        <strain evidence="1">NM09_H32</strain>
    </source>
</reference>
<sequence length="244" mass="26328">MNQWEIVLQLALRFIVIALWVGSVALLLSSSPVQSIVIEPLAAAIGLVFSSVWTIGKGRAQDGFESSLSRAKQLDSRLRQTTDLFLFAILAALLGLAGWKGALFSLSWGLALIPLARLLWVPFGGRFSWFDGLSVQKPVDFEQKLWLGVQIAVSVYMIGLGHPGVSLAVAAVGAFLLAKKNIRLFLAAFAAEAFVAVGVWAFGLFGSWLAALMLAFLAMSLAGTMLGVLMNVIWDPQRFFQSGV</sequence>
<evidence type="ECO:0000313" key="1">
    <source>
        <dbReference type="EMBL" id="TGY65869.1"/>
    </source>
</evidence>
<comment type="caution">
    <text evidence="1">The sequence shown here is derived from an EMBL/GenBank/DDBJ whole genome shotgun (WGS) entry which is preliminary data.</text>
</comment>
<organism evidence="1 2">
    <name type="scientific">Dubosiella muris</name>
    <dbReference type="NCBI Taxonomy" id="3038133"/>
    <lineage>
        <taxon>Bacteria</taxon>
        <taxon>Bacillati</taxon>
        <taxon>Bacillota</taxon>
        <taxon>Erysipelotrichia</taxon>
        <taxon>Erysipelotrichales</taxon>
        <taxon>Erysipelotrichaceae</taxon>
        <taxon>Dubosiella</taxon>
    </lineage>
</organism>
<dbReference type="EMBL" id="SRYG01000012">
    <property type="protein sequence ID" value="TGY65869.1"/>
    <property type="molecule type" value="Genomic_DNA"/>
</dbReference>